<keyword evidence="2" id="KW-0221">Differentiation</keyword>
<dbReference type="PANTHER" id="PTHR19290">
    <property type="entry name" value="BASIC HELIX-LOOP-HELIX PROTEIN NEUROGENIN-RELATED"/>
    <property type="match status" value="1"/>
</dbReference>
<dbReference type="FunFam" id="4.10.280.10:FF:000006">
    <property type="entry name" value="Neurogenic differentiation factor"/>
    <property type="match status" value="1"/>
</dbReference>
<keyword evidence="1" id="KW-0217">Developmental protein</keyword>
<evidence type="ECO:0000256" key="8">
    <source>
        <dbReference type="SAM" id="MobiDB-lite"/>
    </source>
</evidence>
<dbReference type="GO" id="GO:0007423">
    <property type="term" value="P:sensory organ development"/>
    <property type="evidence" value="ECO:0007669"/>
    <property type="project" value="TreeGrafter"/>
</dbReference>
<dbReference type="PANTHER" id="PTHR19290:SF171">
    <property type="entry name" value="NEUROGENIN-2"/>
    <property type="match status" value="1"/>
</dbReference>
<dbReference type="InterPro" id="IPR050359">
    <property type="entry name" value="bHLH_transcription_factors"/>
</dbReference>
<accession>A0A4W3HUL8</accession>
<dbReference type="InParanoid" id="A0A4W3HUL8"/>
<evidence type="ECO:0000256" key="7">
    <source>
        <dbReference type="ARBA" id="ARBA00023242"/>
    </source>
</evidence>
<reference evidence="11" key="1">
    <citation type="journal article" date="2006" name="Science">
        <title>Ancient noncoding elements conserved in the human genome.</title>
        <authorList>
            <person name="Venkatesh B."/>
            <person name="Kirkness E.F."/>
            <person name="Loh Y.H."/>
            <person name="Halpern A.L."/>
            <person name="Lee A.P."/>
            <person name="Johnson J."/>
            <person name="Dandona N."/>
            <person name="Viswanathan L.D."/>
            <person name="Tay A."/>
            <person name="Venter J.C."/>
            <person name="Strausberg R.L."/>
            <person name="Brenner S."/>
        </authorList>
    </citation>
    <scope>NUCLEOTIDE SEQUENCE [LARGE SCALE GENOMIC DNA]</scope>
</reference>
<dbReference type="Proteomes" id="UP000314986">
    <property type="component" value="Unassembled WGS sequence"/>
</dbReference>
<dbReference type="PROSITE" id="PS50888">
    <property type="entry name" value="BHLH"/>
    <property type="match status" value="1"/>
</dbReference>
<keyword evidence="7" id="KW-0539">Nucleus</keyword>
<dbReference type="Pfam" id="PF00010">
    <property type="entry name" value="HLH"/>
    <property type="match status" value="1"/>
</dbReference>
<evidence type="ECO:0000256" key="6">
    <source>
        <dbReference type="ARBA" id="ARBA00023163"/>
    </source>
</evidence>
<feature type="region of interest" description="Disordered" evidence="8">
    <location>
        <begin position="179"/>
        <end position="204"/>
    </location>
</feature>
<reference evidence="11" key="2">
    <citation type="journal article" date="2007" name="PLoS Biol.">
        <title>Survey sequencing and comparative analysis of the elephant shark (Callorhinchus milii) genome.</title>
        <authorList>
            <person name="Venkatesh B."/>
            <person name="Kirkness E.F."/>
            <person name="Loh Y.H."/>
            <person name="Halpern A.L."/>
            <person name="Lee A.P."/>
            <person name="Johnson J."/>
            <person name="Dandona N."/>
            <person name="Viswanathan L.D."/>
            <person name="Tay A."/>
            <person name="Venter J.C."/>
            <person name="Strausberg R.L."/>
            <person name="Brenner S."/>
        </authorList>
    </citation>
    <scope>NUCLEOTIDE SEQUENCE [LARGE SCALE GENOMIC DNA]</scope>
</reference>
<dbReference type="FunCoup" id="A0A4W3HUL8">
    <property type="interactions" value="17"/>
</dbReference>
<evidence type="ECO:0000256" key="1">
    <source>
        <dbReference type="ARBA" id="ARBA00022473"/>
    </source>
</evidence>
<dbReference type="GO" id="GO:0061564">
    <property type="term" value="P:axon development"/>
    <property type="evidence" value="ECO:0007669"/>
    <property type="project" value="TreeGrafter"/>
</dbReference>
<feature type="compositionally biased region" description="Low complexity" evidence="8">
    <location>
        <begin position="181"/>
        <end position="202"/>
    </location>
</feature>
<evidence type="ECO:0000256" key="2">
    <source>
        <dbReference type="ARBA" id="ARBA00022782"/>
    </source>
</evidence>
<dbReference type="InterPro" id="IPR032656">
    <property type="entry name" value="Ngn3_bHLH"/>
</dbReference>
<dbReference type="GO" id="GO:0030900">
    <property type="term" value="P:forebrain development"/>
    <property type="evidence" value="ECO:0007669"/>
    <property type="project" value="TreeGrafter"/>
</dbReference>
<reference evidence="11" key="3">
    <citation type="journal article" date="2014" name="Nature">
        <title>Elephant shark genome provides unique insights into gnathostome evolution.</title>
        <authorList>
            <consortium name="International Elephant Shark Genome Sequencing Consortium"/>
            <person name="Venkatesh B."/>
            <person name="Lee A.P."/>
            <person name="Ravi V."/>
            <person name="Maurya A.K."/>
            <person name="Lian M.M."/>
            <person name="Swann J.B."/>
            <person name="Ohta Y."/>
            <person name="Flajnik M.F."/>
            <person name="Sutoh Y."/>
            <person name="Kasahara M."/>
            <person name="Hoon S."/>
            <person name="Gangu V."/>
            <person name="Roy S.W."/>
            <person name="Irimia M."/>
            <person name="Korzh V."/>
            <person name="Kondrychyn I."/>
            <person name="Lim Z.W."/>
            <person name="Tay B.H."/>
            <person name="Tohari S."/>
            <person name="Kong K.W."/>
            <person name="Ho S."/>
            <person name="Lorente-Galdos B."/>
            <person name="Quilez J."/>
            <person name="Marques-Bonet T."/>
            <person name="Raney B.J."/>
            <person name="Ingham P.W."/>
            <person name="Tay A."/>
            <person name="Hillier L.W."/>
            <person name="Minx P."/>
            <person name="Boehm T."/>
            <person name="Wilson R.K."/>
            <person name="Brenner S."/>
            <person name="Warren W.C."/>
        </authorList>
    </citation>
    <scope>NUCLEOTIDE SEQUENCE [LARGE SCALE GENOMIC DNA]</scope>
</reference>
<dbReference type="InterPro" id="IPR036638">
    <property type="entry name" value="HLH_DNA-bd_sf"/>
</dbReference>
<evidence type="ECO:0000256" key="3">
    <source>
        <dbReference type="ARBA" id="ARBA00022902"/>
    </source>
</evidence>
<dbReference type="GO" id="GO:0070888">
    <property type="term" value="F:E-box binding"/>
    <property type="evidence" value="ECO:0007669"/>
    <property type="project" value="TreeGrafter"/>
</dbReference>
<name>A0A4W3HUL8_CALMI</name>
<dbReference type="AlphaFoldDB" id="A0A4W3HUL8"/>
<keyword evidence="3" id="KW-0524">Neurogenesis</keyword>
<dbReference type="STRING" id="7868.ENSCMIP00000012784"/>
<evidence type="ECO:0000313" key="10">
    <source>
        <dbReference type="Ensembl" id="ENSCMIP00000012784.1"/>
    </source>
</evidence>
<dbReference type="GO" id="GO:0000981">
    <property type="term" value="F:DNA-binding transcription factor activity, RNA polymerase II-specific"/>
    <property type="evidence" value="ECO:0007669"/>
    <property type="project" value="TreeGrafter"/>
</dbReference>
<keyword evidence="4" id="KW-0805">Transcription regulation</keyword>
<keyword evidence="6" id="KW-0804">Transcription</keyword>
<evidence type="ECO:0000256" key="4">
    <source>
        <dbReference type="ARBA" id="ARBA00023015"/>
    </source>
</evidence>
<dbReference type="InterPro" id="IPR011598">
    <property type="entry name" value="bHLH_dom"/>
</dbReference>
<proteinExistence type="predicted"/>
<evidence type="ECO:0000256" key="5">
    <source>
        <dbReference type="ARBA" id="ARBA00023125"/>
    </source>
</evidence>
<dbReference type="GO" id="GO:0045944">
    <property type="term" value="P:positive regulation of transcription by RNA polymerase II"/>
    <property type="evidence" value="ECO:0007669"/>
    <property type="project" value="TreeGrafter"/>
</dbReference>
<sequence length="242" mass="26971">LPSPPPPPHHTHHLSLPTNQRNLWLSFSFPLTDEEDGARLERSPPTTCPGLLVPCPELVGVQSELGLTEDPREKRRKARGRSKAKPLTTVHLVKRNRRSKANDRERNRMHNLNSALDDLRGVLPTFPDDAKLTKIETLRFAHNYIWALSETLRLADHCVDNSRKQAMISGYLSAIHPPSPGSDTGSWTTTPSPSTASSCASLPPSPASSEDCGYHRQSEGIFSFRAIQKEFLNEVSCFTDYN</sequence>
<reference evidence="10" key="5">
    <citation type="submission" date="2025-09" db="UniProtKB">
        <authorList>
            <consortium name="Ensembl"/>
        </authorList>
    </citation>
    <scope>IDENTIFICATION</scope>
</reference>
<dbReference type="SMART" id="SM00353">
    <property type="entry name" value="HLH"/>
    <property type="match status" value="1"/>
</dbReference>
<organism evidence="10 11">
    <name type="scientific">Callorhinchus milii</name>
    <name type="common">Ghost shark</name>
    <dbReference type="NCBI Taxonomy" id="7868"/>
    <lineage>
        <taxon>Eukaryota</taxon>
        <taxon>Metazoa</taxon>
        <taxon>Chordata</taxon>
        <taxon>Craniata</taxon>
        <taxon>Vertebrata</taxon>
        <taxon>Chondrichthyes</taxon>
        <taxon>Holocephali</taxon>
        <taxon>Chimaeriformes</taxon>
        <taxon>Callorhinchidae</taxon>
        <taxon>Callorhinchus</taxon>
    </lineage>
</organism>
<dbReference type="GO" id="GO:0046983">
    <property type="term" value="F:protein dimerization activity"/>
    <property type="evidence" value="ECO:0007669"/>
    <property type="project" value="InterPro"/>
</dbReference>
<feature type="compositionally biased region" description="Basic residues" evidence="8">
    <location>
        <begin position="74"/>
        <end position="84"/>
    </location>
</feature>
<evidence type="ECO:0000313" key="11">
    <source>
        <dbReference type="Proteomes" id="UP000314986"/>
    </source>
</evidence>
<reference evidence="10" key="4">
    <citation type="submission" date="2025-08" db="UniProtKB">
        <authorList>
            <consortium name="Ensembl"/>
        </authorList>
    </citation>
    <scope>IDENTIFICATION</scope>
</reference>
<keyword evidence="11" id="KW-1185">Reference proteome</keyword>
<evidence type="ECO:0000259" key="9">
    <source>
        <dbReference type="PROSITE" id="PS50888"/>
    </source>
</evidence>
<feature type="domain" description="BHLH" evidence="9">
    <location>
        <begin position="96"/>
        <end position="148"/>
    </location>
</feature>
<dbReference type="CDD" id="cd19718">
    <property type="entry name" value="bHLH_TS_NGN3_ATOH5"/>
    <property type="match status" value="1"/>
</dbReference>
<keyword evidence="5" id="KW-0238">DNA-binding</keyword>
<dbReference type="GeneTree" id="ENSGT00940000162170"/>
<dbReference type="Gene3D" id="4.10.280.10">
    <property type="entry name" value="Helix-loop-helix DNA-binding domain"/>
    <property type="match status" value="1"/>
</dbReference>
<protein>
    <submittedName>
        <fullName evidence="10">Neurogenin 1</fullName>
    </submittedName>
</protein>
<dbReference type="SUPFAM" id="SSF47459">
    <property type="entry name" value="HLH, helix-loop-helix DNA-binding domain"/>
    <property type="match status" value="1"/>
</dbReference>
<dbReference type="GO" id="GO:0005634">
    <property type="term" value="C:nucleus"/>
    <property type="evidence" value="ECO:0007669"/>
    <property type="project" value="TreeGrafter"/>
</dbReference>
<dbReference type="Ensembl" id="ENSCMIT00000013074.1">
    <property type="protein sequence ID" value="ENSCMIP00000012784.1"/>
    <property type="gene ID" value="ENSCMIG00000006488.1"/>
</dbReference>
<feature type="region of interest" description="Disordered" evidence="8">
    <location>
        <begin position="67"/>
        <end position="86"/>
    </location>
</feature>